<accession>A0ACB8BFB6</accession>
<feature type="non-terminal residue" evidence="1">
    <location>
        <position position="103"/>
    </location>
</feature>
<dbReference type="Proteomes" id="UP000790709">
    <property type="component" value="Unassembled WGS sequence"/>
</dbReference>
<feature type="non-terminal residue" evidence="1">
    <location>
        <position position="1"/>
    </location>
</feature>
<evidence type="ECO:0000313" key="2">
    <source>
        <dbReference type="Proteomes" id="UP000790709"/>
    </source>
</evidence>
<protein>
    <submittedName>
        <fullName evidence="1">Uncharacterized protein</fullName>
    </submittedName>
</protein>
<dbReference type="EMBL" id="MU266438">
    <property type="protein sequence ID" value="KAH7923943.1"/>
    <property type="molecule type" value="Genomic_DNA"/>
</dbReference>
<comment type="caution">
    <text evidence="1">The sequence shown here is derived from an EMBL/GenBank/DDBJ whole genome shotgun (WGS) entry which is preliminary data.</text>
</comment>
<name>A0ACB8BFB6_9AGAM</name>
<organism evidence="1 2">
    <name type="scientific">Leucogyrophana mollusca</name>
    <dbReference type="NCBI Taxonomy" id="85980"/>
    <lineage>
        <taxon>Eukaryota</taxon>
        <taxon>Fungi</taxon>
        <taxon>Dikarya</taxon>
        <taxon>Basidiomycota</taxon>
        <taxon>Agaricomycotina</taxon>
        <taxon>Agaricomycetes</taxon>
        <taxon>Agaricomycetidae</taxon>
        <taxon>Boletales</taxon>
        <taxon>Boletales incertae sedis</taxon>
        <taxon>Leucogyrophana</taxon>
    </lineage>
</organism>
<sequence length="103" mass="10980">PRTASSSVGMIHILSYAPPEGEQSVPITANFSCKGDLGAGIHIRLVVGRRAVSTKVRELEPIGYGRWQLEAAAPPFAKQQSVSTKVPLTVQAVNKENVVLDSV</sequence>
<keyword evidence="2" id="KW-1185">Reference proteome</keyword>
<proteinExistence type="predicted"/>
<reference evidence="1" key="1">
    <citation type="journal article" date="2021" name="New Phytol.">
        <title>Evolutionary innovations through gain and loss of genes in the ectomycorrhizal Boletales.</title>
        <authorList>
            <person name="Wu G."/>
            <person name="Miyauchi S."/>
            <person name="Morin E."/>
            <person name="Kuo A."/>
            <person name="Drula E."/>
            <person name="Varga T."/>
            <person name="Kohler A."/>
            <person name="Feng B."/>
            <person name="Cao Y."/>
            <person name="Lipzen A."/>
            <person name="Daum C."/>
            <person name="Hundley H."/>
            <person name="Pangilinan J."/>
            <person name="Johnson J."/>
            <person name="Barry K."/>
            <person name="LaButti K."/>
            <person name="Ng V."/>
            <person name="Ahrendt S."/>
            <person name="Min B."/>
            <person name="Choi I.G."/>
            <person name="Park H."/>
            <person name="Plett J.M."/>
            <person name="Magnuson J."/>
            <person name="Spatafora J.W."/>
            <person name="Nagy L.G."/>
            <person name="Henrissat B."/>
            <person name="Grigoriev I.V."/>
            <person name="Yang Z.L."/>
            <person name="Xu J."/>
            <person name="Martin F.M."/>
        </authorList>
    </citation>
    <scope>NUCLEOTIDE SEQUENCE</scope>
    <source>
        <strain evidence="1">KUC20120723A-06</strain>
    </source>
</reference>
<evidence type="ECO:0000313" key="1">
    <source>
        <dbReference type="EMBL" id="KAH7923943.1"/>
    </source>
</evidence>
<gene>
    <name evidence="1" type="ORF">BV22DRAFT_998456</name>
</gene>